<evidence type="ECO:0000256" key="2">
    <source>
        <dbReference type="ARBA" id="ARBA00005254"/>
    </source>
</evidence>
<keyword evidence="3" id="KW-0276">Fatty acid metabolism</keyword>
<dbReference type="PROSITE" id="PS00166">
    <property type="entry name" value="ENOYL_COA_HYDRATASE"/>
    <property type="match status" value="1"/>
</dbReference>
<dbReference type="GO" id="GO:0018812">
    <property type="term" value="F:3-hydroxyacyl-CoA dehydratase activity"/>
    <property type="evidence" value="ECO:0007669"/>
    <property type="project" value="RHEA"/>
</dbReference>
<dbReference type="Gene3D" id="3.90.226.10">
    <property type="entry name" value="2-enoyl-CoA Hydratase, Chain A, domain 1"/>
    <property type="match status" value="1"/>
</dbReference>
<comment type="similarity">
    <text evidence="2 6">Belongs to the enoyl-CoA hydratase/isomerase family.</text>
</comment>
<keyword evidence="3" id="KW-0443">Lipid metabolism</keyword>
<comment type="catalytic activity">
    <reaction evidence="5">
        <text>a 4-saturated-(3S)-3-hydroxyacyl-CoA = a (3E)-enoyl-CoA + H2O</text>
        <dbReference type="Rhea" id="RHEA:20724"/>
        <dbReference type="ChEBI" id="CHEBI:15377"/>
        <dbReference type="ChEBI" id="CHEBI:58521"/>
        <dbReference type="ChEBI" id="CHEBI:137480"/>
        <dbReference type="EC" id="4.2.1.17"/>
    </reaction>
</comment>
<protein>
    <submittedName>
        <fullName evidence="7">Enoyl-CoA hydratase</fullName>
        <ecNumber evidence="7">4.2.1.17</ecNumber>
    </submittedName>
</protein>
<dbReference type="GO" id="GO:0006631">
    <property type="term" value="P:fatty acid metabolic process"/>
    <property type="evidence" value="ECO:0007669"/>
    <property type="project" value="UniProtKB-KW"/>
</dbReference>
<dbReference type="PANTHER" id="PTHR43802:SF1">
    <property type="entry name" value="IP11341P-RELATED"/>
    <property type="match status" value="1"/>
</dbReference>
<evidence type="ECO:0000313" key="8">
    <source>
        <dbReference type="Proteomes" id="UP000239290"/>
    </source>
</evidence>
<comment type="function">
    <text evidence="1">Could possibly oxidize fatty acids using specific components.</text>
</comment>
<evidence type="ECO:0000256" key="1">
    <source>
        <dbReference type="ARBA" id="ARBA00002994"/>
    </source>
</evidence>
<dbReference type="InterPro" id="IPR029045">
    <property type="entry name" value="ClpP/crotonase-like_dom_sf"/>
</dbReference>
<dbReference type="InterPro" id="IPR001753">
    <property type="entry name" value="Enoyl-CoA_hydra/iso"/>
</dbReference>
<gene>
    <name evidence="7" type="ORF">C5613_36240</name>
</gene>
<evidence type="ECO:0000256" key="6">
    <source>
        <dbReference type="RuleBase" id="RU003707"/>
    </source>
</evidence>
<dbReference type="EMBL" id="PUIO01000063">
    <property type="protein sequence ID" value="PQP16534.1"/>
    <property type="molecule type" value="Genomic_DNA"/>
</dbReference>
<proteinExistence type="inferred from homology"/>
<dbReference type="RefSeq" id="WP_105422030.1">
    <property type="nucleotide sequence ID" value="NZ_CP051855.1"/>
</dbReference>
<accession>A0A2S8IP32</accession>
<sequence>MGVIDTDCVEGIGVVTLNDPARRNAITVDLADELADALTHLEGIPSVRAVVVTGAGSAFCAGADRGALIHADEQVLRRIYEAFLLVRNFRLPTVAAVNGPAVGAGFNLALACDVRIAAESAVFDARFIQIPIHPGGGHTWMLNEVVGPQAAAAVTLFGAAVDGARAKELGLAWSCVPDSDLLPASFDFCRTITRAPRALAVQVKSTLRSSAQFRDHAQAMEHELREQLTSVRRPEFREQFKVGR</sequence>
<evidence type="ECO:0000256" key="3">
    <source>
        <dbReference type="ARBA" id="ARBA00022832"/>
    </source>
</evidence>
<name>A0A2S8IP32_RHOOP</name>
<dbReference type="CDD" id="cd06558">
    <property type="entry name" value="crotonase-like"/>
    <property type="match status" value="1"/>
</dbReference>
<evidence type="ECO:0000256" key="4">
    <source>
        <dbReference type="ARBA" id="ARBA00023709"/>
    </source>
</evidence>
<dbReference type="AlphaFoldDB" id="A0A2S8IP32"/>
<organism evidence="7 8">
    <name type="scientific">Rhodococcus opacus</name>
    <name type="common">Nocardia opaca</name>
    <dbReference type="NCBI Taxonomy" id="37919"/>
    <lineage>
        <taxon>Bacteria</taxon>
        <taxon>Bacillati</taxon>
        <taxon>Actinomycetota</taxon>
        <taxon>Actinomycetes</taxon>
        <taxon>Mycobacteriales</taxon>
        <taxon>Nocardiaceae</taxon>
        <taxon>Rhodococcus</taxon>
    </lineage>
</organism>
<reference evidence="8" key="1">
    <citation type="submission" date="2018-02" db="EMBL/GenBank/DDBJ databases">
        <title>Draft genome sequencing of Rhodococcus opacus KU647198.</title>
        <authorList>
            <person name="Zheng B.-X."/>
        </authorList>
    </citation>
    <scope>NUCLEOTIDE SEQUENCE [LARGE SCALE GENOMIC DNA]</scope>
    <source>
        <strain evidence="8">04-OD7</strain>
    </source>
</reference>
<dbReference type="EC" id="4.2.1.17" evidence="7"/>
<dbReference type="Proteomes" id="UP000239290">
    <property type="component" value="Unassembled WGS sequence"/>
</dbReference>
<dbReference type="SUPFAM" id="SSF52096">
    <property type="entry name" value="ClpP/crotonase"/>
    <property type="match status" value="1"/>
</dbReference>
<evidence type="ECO:0000256" key="5">
    <source>
        <dbReference type="ARBA" id="ARBA00023717"/>
    </source>
</evidence>
<dbReference type="PANTHER" id="PTHR43802">
    <property type="entry name" value="ENOYL-COA HYDRATASE"/>
    <property type="match status" value="1"/>
</dbReference>
<comment type="catalytic activity">
    <reaction evidence="4">
        <text>a (3S)-3-hydroxyacyl-CoA = a (2E)-enoyl-CoA + H2O</text>
        <dbReference type="Rhea" id="RHEA:16105"/>
        <dbReference type="ChEBI" id="CHEBI:15377"/>
        <dbReference type="ChEBI" id="CHEBI:57318"/>
        <dbReference type="ChEBI" id="CHEBI:58856"/>
        <dbReference type="EC" id="4.2.1.17"/>
    </reaction>
</comment>
<dbReference type="Pfam" id="PF00378">
    <property type="entry name" value="ECH_1"/>
    <property type="match status" value="1"/>
</dbReference>
<evidence type="ECO:0000313" key="7">
    <source>
        <dbReference type="EMBL" id="PQP16534.1"/>
    </source>
</evidence>
<comment type="caution">
    <text evidence="7">The sequence shown here is derived from an EMBL/GenBank/DDBJ whole genome shotgun (WGS) entry which is preliminary data.</text>
</comment>
<keyword evidence="7" id="KW-0456">Lyase</keyword>
<dbReference type="InterPro" id="IPR018376">
    <property type="entry name" value="Enoyl-CoA_hyd/isom_CS"/>
</dbReference>